<dbReference type="STRING" id="929558.SMGD1_2477"/>
<keyword evidence="2 4" id="KW-0479">Metal-binding</keyword>
<evidence type="ECO:0000313" key="7">
    <source>
        <dbReference type="EMBL" id="EHP31000.1"/>
    </source>
</evidence>
<accession>B6BND0</accession>
<gene>
    <name evidence="7" type="ORF">SMGD1_2477</name>
</gene>
<feature type="domain" description="Cytochrome c" evidence="6">
    <location>
        <begin position="7"/>
        <end position="94"/>
    </location>
</feature>
<organism evidence="7 8">
    <name type="scientific">Sulfurimonas gotlandica (strain DSM 19862 / JCM 16533 / GD1)</name>
    <dbReference type="NCBI Taxonomy" id="929558"/>
    <lineage>
        <taxon>Bacteria</taxon>
        <taxon>Pseudomonadati</taxon>
        <taxon>Campylobacterota</taxon>
        <taxon>Epsilonproteobacteria</taxon>
        <taxon>Campylobacterales</taxon>
        <taxon>Sulfurimonadaceae</taxon>
        <taxon>Sulfurimonas</taxon>
    </lineage>
</organism>
<dbReference type="InterPro" id="IPR009056">
    <property type="entry name" value="Cyt_c-like_dom"/>
</dbReference>
<keyword evidence="8" id="KW-1185">Reference proteome</keyword>
<protein>
    <submittedName>
        <fullName evidence="7">Periplasmic cytochrome c</fullName>
    </submittedName>
</protein>
<dbReference type="SUPFAM" id="SSF46626">
    <property type="entry name" value="Cytochrome c"/>
    <property type="match status" value="1"/>
</dbReference>
<keyword evidence="3 4" id="KW-0408">Iron</keyword>
<dbReference type="EMBL" id="AFRZ01000001">
    <property type="protein sequence ID" value="EHP31000.1"/>
    <property type="molecule type" value="Genomic_DNA"/>
</dbReference>
<evidence type="ECO:0000256" key="5">
    <source>
        <dbReference type="SAM" id="SignalP"/>
    </source>
</evidence>
<accession>H1FZJ3</accession>
<dbReference type="HOGENOM" id="CLU_128253_3_1_7"/>
<keyword evidence="5" id="KW-0732">Signal</keyword>
<dbReference type="PATRIC" id="fig|929558.5.peg.2467"/>
<dbReference type="AlphaFoldDB" id="B6BND0"/>
<dbReference type="GO" id="GO:0009055">
    <property type="term" value="F:electron transfer activity"/>
    <property type="evidence" value="ECO:0007669"/>
    <property type="project" value="InterPro"/>
</dbReference>
<dbReference type="OrthoDB" id="5340148at2"/>
<feature type="signal peptide" evidence="5">
    <location>
        <begin position="1"/>
        <end position="19"/>
    </location>
</feature>
<evidence type="ECO:0000256" key="2">
    <source>
        <dbReference type="ARBA" id="ARBA00022723"/>
    </source>
</evidence>
<proteinExistence type="predicted"/>
<reference evidence="7 8" key="1">
    <citation type="journal article" date="2012" name="Proc. Natl. Acad. Sci. U.S.A.">
        <title>Genome and physiology of a model Epsilonproteobacterium responsible for sulfide detoxification in marine oxygen depletion zones.</title>
        <authorList>
            <person name="Grote J."/>
            <person name="Schott T."/>
            <person name="Bruckner C.G."/>
            <person name="Glockner F.O."/>
            <person name="Jost G."/>
            <person name="Teeling H."/>
            <person name="Labrenz M."/>
            <person name="Jurgens K."/>
        </authorList>
    </citation>
    <scope>NUCLEOTIDE SEQUENCE [LARGE SCALE GENOMIC DNA]</scope>
    <source>
        <strain evidence="7 8">GD1</strain>
    </source>
</reference>
<dbReference type="Proteomes" id="UP000006431">
    <property type="component" value="Unassembled WGS sequence"/>
</dbReference>
<comment type="caution">
    <text evidence="7">The sequence shown here is derived from an EMBL/GenBank/DDBJ whole genome shotgun (WGS) entry which is preliminary data.</text>
</comment>
<dbReference type="InterPro" id="IPR036909">
    <property type="entry name" value="Cyt_c-like_dom_sf"/>
</dbReference>
<dbReference type="Pfam" id="PF00034">
    <property type="entry name" value="Cytochrom_C"/>
    <property type="match status" value="1"/>
</dbReference>
<dbReference type="PROSITE" id="PS51007">
    <property type="entry name" value="CYTC"/>
    <property type="match status" value="1"/>
</dbReference>
<feature type="chain" id="PRO_5002843200" evidence="5">
    <location>
        <begin position="20"/>
        <end position="94"/>
    </location>
</feature>
<evidence type="ECO:0000259" key="6">
    <source>
        <dbReference type="PROSITE" id="PS51007"/>
    </source>
</evidence>
<name>B6BND0_SULGG</name>
<dbReference type="GO" id="GO:0020037">
    <property type="term" value="F:heme binding"/>
    <property type="evidence" value="ECO:0007669"/>
    <property type="project" value="InterPro"/>
</dbReference>
<evidence type="ECO:0000313" key="8">
    <source>
        <dbReference type="Proteomes" id="UP000006431"/>
    </source>
</evidence>
<keyword evidence="1 4" id="KW-0349">Heme</keyword>
<evidence type="ECO:0000256" key="4">
    <source>
        <dbReference type="PROSITE-ProRule" id="PRU00433"/>
    </source>
</evidence>
<dbReference type="RefSeq" id="WP_008339864.1">
    <property type="nucleotide sequence ID" value="NZ_AFRZ01000001.1"/>
</dbReference>
<sequence length="94" mass="9733">MKKSIVLLAILGLSSLAMADAYQKCVVCHGKTGEKAALGGKSKVIKDMSKADIVAAMKGYQAGTYGGAMKAMMVEHSKGLSEADINAIAEQIGK</sequence>
<evidence type="ECO:0000256" key="1">
    <source>
        <dbReference type="ARBA" id="ARBA00022617"/>
    </source>
</evidence>
<dbReference type="eggNOG" id="COG2863">
    <property type="taxonomic scope" value="Bacteria"/>
</dbReference>
<dbReference type="Gene3D" id="1.10.760.10">
    <property type="entry name" value="Cytochrome c-like domain"/>
    <property type="match status" value="1"/>
</dbReference>
<dbReference type="GO" id="GO:0046872">
    <property type="term" value="F:metal ion binding"/>
    <property type="evidence" value="ECO:0007669"/>
    <property type="project" value="UniProtKB-KW"/>
</dbReference>
<evidence type="ECO:0000256" key="3">
    <source>
        <dbReference type="ARBA" id="ARBA00023004"/>
    </source>
</evidence>